<feature type="compositionally biased region" description="Acidic residues" evidence="5">
    <location>
        <begin position="170"/>
        <end position="179"/>
    </location>
</feature>
<dbReference type="InterPro" id="IPR023408">
    <property type="entry name" value="MscS_beta-dom_sf"/>
</dbReference>
<feature type="transmembrane region" description="Helical" evidence="6">
    <location>
        <begin position="6"/>
        <end position="26"/>
    </location>
</feature>
<evidence type="ECO:0000256" key="2">
    <source>
        <dbReference type="ARBA" id="ARBA00022692"/>
    </source>
</evidence>
<evidence type="ECO:0000256" key="1">
    <source>
        <dbReference type="ARBA" id="ARBA00004370"/>
    </source>
</evidence>
<feature type="transmembrane region" description="Helical" evidence="6">
    <location>
        <begin position="38"/>
        <end position="60"/>
    </location>
</feature>
<evidence type="ECO:0000313" key="9">
    <source>
        <dbReference type="Proteomes" id="UP001596328"/>
    </source>
</evidence>
<feature type="non-terminal residue" evidence="8">
    <location>
        <position position="1"/>
    </location>
</feature>
<dbReference type="EMBL" id="JBHSWU010001463">
    <property type="protein sequence ID" value="MFC6726867.1"/>
    <property type="molecule type" value="Genomic_DNA"/>
</dbReference>
<keyword evidence="3 6" id="KW-1133">Transmembrane helix</keyword>
<comment type="subcellular location">
    <subcellularLocation>
        <location evidence="1">Membrane</location>
    </subcellularLocation>
</comment>
<proteinExistence type="predicted"/>
<feature type="domain" description="Mechanosensitive ion channel MscS" evidence="7">
    <location>
        <begin position="87"/>
        <end position="143"/>
    </location>
</feature>
<dbReference type="Pfam" id="PF00924">
    <property type="entry name" value="MS_channel_2nd"/>
    <property type="match status" value="1"/>
</dbReference>
<dbReference type="SUPFAM" id="SSF50182">
    <property type="entry name" value="Sm-like ribonucleoproteins"/>
    <property type="match status" value="1"/>
</dbReference>
<keyword evidence="9" id="KW-1185">Reference proteome</keyword>
<feature type="region of interest" description="Disordered" evidence="5">
    <location>
        <begin position="152"/>
        <end position="179"/>
    </location>
</feature>
<dbReference type="Gene3D" id="2.30.30.60">
    <property type="match status" value="1"/>
</dbReference>
<dbReference type="InterPro" id="IPR006685">
    <property type="entry name" value="MscS_channel_2nd"/>
</dbReference>
<name>A0ABD5S6G7_9EURY</name>
<dbReference type="AlphaFoldDB" id="A0ABD5S6G7"/>
<comment type="caution">
    <text evidence="8">The sequence shown here is derived from an EMBL/GenBank/DDBJ whole genome shotgun (WGS) entry which is preliminary data.</text>
</comment>
<gene>
    <name evidence="8" type="ORF">ACFQE1_21320</name>
</gene>
<dbReference type="GO" id="GO:0016020">
    <property type="term" value="C:membrane"/>
    <property type="evidence" value="ECO:0007669"/>
    <property type="project" value="UniProtKB-SubCell"/>
</dbReference>
<accession>A0ABD5S6G7</accession>
<organism evidence="8 9">
    <name type="scientific">Halobium palmae</name>
    <dbReference type="NCBI Taxonomy" id="1776492"/>
    <lineage>
        <taxon>Archaea</taxon>
        <taxon>Methanobacteriati</taxon>
        <taxon>Methanobacteriota</taxon>
        <taxon>Stenosarchaea group</taxon>
        <taxon>Halobacteria</taxon>
        <taxon>Halobacteriales</taxon>
        <taxon>Haloferacaceae</taxon>
        <taxon>Halobium</taxon>
    </lineage>
</organism>
<evidence type="ECO:0000256" key="3">
    <source>
        <dbReference type="ARBA" id="ARBA00022989"/>
    </source>
</evidence>
<dbReference type="InterPro" id="IPR010920">
    <property type="entry name" value="LSM_dom_sf"/>
</dbReference>
<protein>
    <submittedName>
        <fullName evidence="8">Mechanosensitive ion channel domain-containing protein</fullName>
    </submittedName>
</protein>
<dbReference type="PANTHER" id="PTHR30221">
    <property type="entry name" value="SMALL-CONDUCTANCE MECHANOSENSITIVE CHANNEL"/>
    <property type="match status" value="1"/>
</dbReference>
<evidence type="ECO:0000259" key="7">
    <source>
        <dbReference type="Pfam" id="PF00924"/>
    </source>
</evidence>
<dbReference type="PANTHER" id="PTHR30221:SF1">
    <property type="entry name" value="SMALL-CONDUCTANCE MECHANOSENSITIVE CHANNEL"/>
    <property type="match status" value="1"/>
</dbReference>
<keyword evidence="2 6" id="KW-0812">Transmembrane</keyword>
<dbReference type="InterPro" id="IPR045275">
    <property type="entry name" value="MscS_archaea/bacteria_type"/>
</dbReference>
<dbReference type="Proteomes" id="UP001596328">
    <property type="component" value="Unassembled WGS sequence"/>
</dbReference>
<evidence type="ECO:0000256" key="5">
    <source>
        <dbReference type="SAM" id="MobiDB-lite"/>
    </source>
</evidence>
<keyword evidence="4 6" id="KW-0472">Membrane</keyword>
<feature type="transmembrane region" description="Helical" evidence="6">
    <location>
        <begin position="66"/>
        <end position="84"/>
    </location>
</feature>
<evidence type="ECO:0000256" key="4">
    <source>
        <dbReference type="ARBA" id="ARBA00023136"/>
    </source>
</evidence>
<reference evidence="8 9" key="1">
    <citation type="journal article" date="2019" name="Int. J. Syst. Evol. Microbiol.">
        <title>The Global Catalogue of Microorganisms (GCM) 10K type strain sequencing project: providing services to taxonomists for standard genome sequencing and annotation.</title>
        <authorList>
            <consortium name="The Broad Institute Genomics Platform"/>
            <consortium name="The Broad Institute Genome Sequencing Center for Infectious Disease"/>
            <person name="Wu L."/>
            <person name="Ma J."/>
        </authorList>
    </citation>
    <scope>NUCLEOTIDE SEQUENCE [LARGE SCALE GENOMIC DNA]</scope>
    <source>
        <strain evidence="8 9">NBRC 111368</strain>
    </source>
</reference>
<evidence type="ECO:0000256" key="6">
    <source>
        <dbReference type="SAM" id="Phobius"/>
    </source>
</evidence>
<sequence>LVAGAVFLAVAAVLVWVVMRVVEFGLRRLFPTESPVYRSFVATVVRLFLWFGVALTFLSVLGLDEIAASLGTATGFVALGVAYATSDMIADAVAGVYLLRDPDFDVGDRVHTAKAEGVVTSIELRKTRFEVEGDVVVVGNAAIEDNWRKISTDEVGTDGVDGDGGGGGDGADDGADASP</sequence>
<dbReference type="Gene3D" id="1.10.287.1260">
    <property type="match status" value="1"/>
</dbReference>
<evidence type="ECO:0000313" key="8">
    <source>
        <dbReference type="EMBL" id="MFC6726867.1"/>
    </source>
</evidence>